<evidence type="ECO:0000313" key="3">
    <source>
        <dbReference type="Proteomes" id="UP001327560"/>
    </source>
</evidence>
<evidence type="ECO:0000259" key="1">
    <source>
        <dbReference type="Pfam" id="PF14111"/>
    </source>
</evidence>
<accession>A0AAQ3KE61</accession>
<dbReference type="InterPro" id="IPR025558">
    <property type="entry name" value="DUF4283"/>
</dbReference>
<keyword evidence="3" id="KW-1185">Reference proteome</keyword>
<dbReference type="PANTHER" id="PTHR31286:SF99">
    <property type="entry name" value="DUF4283 DOMAIN-CONTAINING PROTEIN"/>
    <property type="match status" value="1"/>
</dbReference>
<feature type="domain" description="DUF4283" evidence="1">
    <location>
        <begin position="132"/>
        <end position="210"/>
    </location>
</feature>
<reference evidence="2 3" key="1">
    <citation type="submission" date="2023-10" db="EMBL/GenBank/DDBJ databases">
        <title>Chromosome-scale genome assembly provides insights into flower coloration mechanisms of Canna indica.</title>
        <authorList>
            <person name="Li C."/>
        </authorList>
    </citation>
    <scope>NUCLEOTIDE SEQUENCE [LARGE SCALE GENOMIC DNA]</scope>
    <source>
        <tissue evidence="2">Flower</tissue>
    </source>
</reference>
<dbReference type="InterPro" id="IPR040256">
    <property type="entry name" value="At4g02000-like"/>
</dbReference>
<dbReference type="EMBL" id="CP136893">
    <property type="protein sequence ID" value="WOL04106.1"/>
    <property type="molecule type" value="Genomic_DNA"/>
</dbReference>
<dbReference type="AlphaFoldDB" id="A0AAQ3KE61"/>
<gene>
    <name evidence="2" type="ORF">Cni_G12827</name>
</gene>
<name>A0AAQ3KE61_9LILI</name>
<organism evidence="2 3">
    <name type="scientific">Canna indica</name>
    <name type="common">Indian-shot</name>
    <dbReference type="NCBI Taxonomy" id="4628"/>
    <lineage>
        <taxon>Eukaryota</taxon>
        <taxon>Viridiplantae</taxon>
        <taxon>Streptophyta</taxon>
        <taxon>Embryophyta</taxon>
        <taxon>Tracheophyta</taxon>
        <taxon>Spermatophyta</taxon>
        <taxon>Magnoliopsida</taxon>
        <taxon>Liliopsida</taxon>
        <taxon>Zingiberales</taxon>
        <taxon>Cannaceae</taxon>
        <taxon>Canna</taxon>
    </lineage>
</organism>
<evidence type="ECO:0000313" key="2">
    <source>
        <dbReference type="EMBL" id="WOL04106.1"/>
    </source>
</evidence>
<dbReference type="Proteomes" id="UP001327560">
    <property type="component" value="Chromosome 4"/>
</dbReference>
<sequence>MGSPKVKMKPGLVIKHGSTGSVRSQLALQLGDEDISKKPGLKEVLRTANGNSPLNQGQATLNPSSPMLTVRKQDLLVNSKSPQNVSWASLFKANAFDVQSFSSFELQSSIKSSSSNFVEFNESELQDLRQPWFSSLIDRFLRRSPPHFQVSDWAMTIWSMYNLANIIDLENVFFLFHFSSEEDTIKVLTNGPWAFRGDLINLRPWKLDFKALTEEI</sequence>
<proteinExistence type="predicted"/>
<dbReference type="PANTHER" id="PTHR31286">
    <property type="entry name" value="GLYCINE-RICH CELL WALL STRUCTURAL PROTEIN 1.8-LIKE"/>
    <property type="match status" value="1"/>
</dbReference>
<protein>
    <recommendedName>
        <fullName evidence="1">DUF4283 domain-containing protein</fullName>
    </recommendedName>
</protein>
<dbReference type="Pfam" id="PF14111">
    <property type="entry name" value="DUF4283"/>
    <property type="match status" value="1"/>
</dbReference>